<evidence type="ECO:0000256" key="1">
    <source>
        <dbReference type="SAM" id="Phobius"/>
    </source>
</evidence>
<accession>A0A8S0YW59</accession>
<gene>
    <name evidence="3" type="ORF">APLA_LOCUS14119</name>
    <name evidence="2" type="ORF">APLA_LOCUS1735</name>
</gene>
<dbReference type="EMBL" id="CADEBD010000171">
    <property type="protein sequence ID" value="CAB3224140.1"/>
    <property type="molecule type" value="Genomic_DNA"/>
</dbReference>
<reference evidence="4 5" key="1">
    <citation type="submission" date="2020-04" db="EMBL/GenBank/DDBJ databases">
        <authorList>
            <person name="Wallbank WR R."/>
            <person name="Pardo Diaz C."/>
            <person name="Kozak K."/>
            <person name="Martin S."/>
            <person name="Jiggins C."/>
            <person name="Moest M."/>
            <person name="Warren A I."/>
            <person name="Byers J.R.P. K."/>
            <person name="Montejo-Kovacevich G."/>
            <person name="Yen C E."/>
        </authorList>
    </citation>
    <scope>NUCLEOTIDE SEQUENCE [LARGE SCALE GENOMIC DNA]</scope>
</reference>
<sequence>MPSPFVIVVSVAISLKLIFLTFSIYFTLKNSKGEGIPPTAKNDSRSKSLFLAWKQVPRILMPKFLYCPKSSKDTQNKS</sequence>
<keyword evidence="1" id="KW-1133">Transmembrane helix</keyword>
<keyword evidence="4" id="KW-1185">Reference proteome</keyword>
<proteinExistence type="predicted"/>
<protein>
    <submittedName>
        <fullName evidence="2">Uncharacterized protein</fullName>
    </submittedName>
</protein>
<dbReference type="OrthoDB" id="7379320at2759"/>
<comment type="caution">
    <text evidence="2">The sequence shown here is derived from an EMBL/GenBank/DDBJ whole genome shotgun (WGS) entry which is preliminary data.</text>
</comment>
<evidence type="ECO:0000313" key="3">
    <source>
        <dbReference type="EMBL" id="CAB3253457.1"/>
    </source>
</evidence>
<dbReference type="AlphaFoldDB" id="A0A8S0YW59"/>
<name>A0A8S0YW59_ARCPL</name>
<dbReference type="Proteomes" id="UP000494256">
    <property type="component" value="Unassembled WGS sequence"/>
</dbReference>
<evidence type="ECO:0000313" key="2">
    <source>
        <dbReference type="EMBL" id="CAB3224140.1"/>
    </source>
</evidence>
<organism evidence="2 5">
    <name type="scientific">Arctia plantaginis</name>
    <name type="common">Wood tiger moth</name>
    <name type="synonym">Phalaena plantaginis</name>
    <dbReference type="NCBI Taxonomy" id="874455"/>
    <lineage>
        <taxon>Eukaryota</taxon>
        <taxon>Metazoa</taxon>
        <taxon>Ecdysozoa</taxon>
        <taxon>Arthropoda</taxon>
        <taxon>Hexapoda</taxon>
        <taxon>Insecta</taxon>
        <taxon>Pterygota</taxon>
        <taxon>Neoptera</taxon>
        <taxon>Endopterygota</taxon>
        <taxon>Lepidoptera</taxon>
        <taxon>Glossata</taxon>
        <taxon>Ditrysia</taxon>
        <taxon>Noctuoidea</taxon>
        <taxon>Erebidae</taxon>
        <taxon>Arctiinae</taxon>
        <taxon>Arctia</taxon>
    </lineage>
</organism>
<dbReference type="Proteomes" id="UP000494106">
    <property type="component" value="Unassembled WGS sequence"/>
</dbReference>
<evidence type="ECO:0000313" key="4">
    <source>
        <dbReference type="Proteomes" id="UP000494106"/>
    </source>
</evidence>
<evidence type="ECO:0000313" key="5">
    <source>
        <dbReference type="Proteomes" id="UP000494256"/>
    </source>
</evidence>
<feature type="transmembrane region" description="Helical" evidence="1">
    <location>
        <begin position="6"/>
        <end position="28"/>
    </location>
</feature>
<keyword evidence="1" id="KW-0472">Membrane</keyword>
<keyword evidence="1" id="KW-0812">Transmembrane</keyword>
<dbReference type="EMBL" id="CADEBC010000561">
    <property type="protein sequence ID" value="CAB3253457.1"/>
    <property type="molecule type" value="Genomic_DNA"/>
</dbReference>